<protein>
    <submittedName>
        <fullName evidence="10">OX2G protein</fullName>
    </submittedName>
</protein>
<name>A0A7L2DN00_CATFU</name>
<gene>
    <name evidence="10" type="primary">Cd200_1</name>
    <name evidence="10" type="ORF">CATFUS_R00651</name>
</gene>
<dbReference type="InterPro" id="IPR007110">
    <property type="entry name" value="Ig-like_dom"/>
</dbReference>
<dbReference type="EMBL" id="VWYD01030583">
    <property type="protein sequence ID" value="NXQ50701.1"/>
    <property type="molecule type" value="Genomic_DNA"/>
</dbReference>
<reference evidence="10 11" key="1">
    <citation type="submission" date="2019-09" db="EMBL/GenBank/DDBJ databases">
        <title>Bird 10,000 Genomes (B10K) Project - Family phase.</title>
        <authorList>
            <person name="Zhang G."/>
        </authorList>
    </citation>
    <scope>NUCLEOTIDE SEQUENCE [LARGE SCALE GENOMIC DNA]</scope>
    <source>
        <strain evidence="10">B10K-DU-001-17</strain>
        <tissue evidence="10">Muscle</tissue>
    </source>
</reference>
<accession>A0A7L2DN00</accession>
<keyword evidence="6" id="KW-1015">Disulfide bond</keyword>
<keyword evidence="4" id="KW-1133">Transmembrane helix</keyword>
<evidence type="ECO:0000256" key="4">
    <source>
        <dbReference type="ARBA" id="ARBA00022989"/>
    </source>
</evidence>
<feature type="non-terminal residue" evidence="10">
    <location>
        <position position="113"/>
    </location>
</feature>
<feature type="non-terminal residue" evidence="10">
    <location>
        <position position="1"/>
    </location>
</feature>
<comment type="subcellular location">
    <subcellularLocation>
        <location evidence="1">Membrane</location>
        <topology evidence="1">Single-pass membrane protein</topology>
    </subcellularLocation>
</comment>
<keyword evidence="2" id="KW-0812">Transmembrane</keyword>
<dbReference type="InterPro" id="IPR013106">
    <property type="entry name" value="Ig_V-set"/>
</dbReference>
<dbReference type="GO" id="GO:0030424">
    <property type="term" value="C:axon"/>
    <property type="evidence" value="ECO:0007669"/>
    <property type="project" value="TreeGrafter"/>
</dbReference>
<dbReference type="InterPro" id="IPR013783">
    <property type="entry name" value="Ig-like_fold"/>
</dbReference>
<evidence type="ECO:0000313" key="10">
    <source>
        <dbReference type="EMBL" id="NXQ50701.1"/>
    </source>
</evidence>
<evidence type="ECO:0000256" key="2">
    <source>
        <dbReference type="ARBA" id="ARBA00022692"/>
    </source>
</evidence>
<keyword evidence="11" id="KW-1185">Reference proteome</keyword>
<dbReference type="SUPFAM" id="SSF48726">
    <property type="entry name" value="Immunoglobulin"/>
    <property type="match status" value="1"/>
</dbReference>
<dbReference type="GO" id="GO:0009986">
    <property type="term" value="C:cell surface"/>
    <property type="evidence" value="ECO:0007669"/>
    <property type="project" value="TreeGrafter"/>
</dbReference>
<keyword evidence="7" id="KW-0325">Glycoprotein</keyword>
<proteinExistence type="predicted"/>
<dbReference type="GO" id="GO:0034113">
    <property type="term" value="P:heterotypic cell-cell adhesion"/>
    <property type="evidence" value="ECO:0007669"/>
    <property type="project" value="TreeGrafter"/>
</dbReference>
<dbReference type="SMART" id="SM00409">
    <property type="entry name" value="IG"/>
    <property type="match status" value="1"/>
</dbReference>
<keyword evidence="5" id="KW-0472">Membrane</keyword>
<evidence type="ECO:0000256" key="1">
    <source>
        <dbReference type="ARBA" id="ARBA00004167"/>
    </source>
</evidence>
<evidence type="ECO:0000256" key="8">
    <source>
        <dbReference type="ARBA" id="ARBA00023319"/>
    </source>
</evidence>
<comment type="caution">
    <text evidence="10">The sequence shown here is derived from an EMBL/GenBank/DDBJ whole genome shotgun (WGS) entry which is preliminary data.</text>
</comment>
<dbReference type="PROSITE" id="PS50835">
    <property type="entry name" value="IG_LIKE"/>
    <property type="match status" value="1"/>
</dbReference>
<organism evidence="10 11">
    <name type="scientific">Catharus fuscescens</name>
    <name type="common">Veery</name>
    <name type="synonym">Turdus fuscescens</name>
    <dbReference type="NCBI Taxonomy" id="159581"/>
    <lineage>
        <taxon>Eukaryota</taxon>
        <taxon>Metazoa</taxon>
        <taxon>Chordata</taxon>
        <taxon>Craniata</taxon>
        <taxon>Vertebrata</taxon>
        <taxon>Euteleostomi</taxon>
        <taxon>Archelosauria</taxon>
        <taxon>Archosauria</taxon>
        <taxon>Dinosauria</taxon>
        <taxon>Saurischia</taxon>
        <taxon>Theropoda</taxon>
        <taxon>Coelurosauria</taxon>
        <taxon>Aves</taxon>
        <taxon>Neognathae</taxon>
        <taxon>Neoaves</taxon>
        <taxon>Telluraves</taxon>
        <taxon>Australaves</taxon>
        <taxon>Passeriformes</taxon>
        <taxon>Turdidae</taxon>
        <taxon>Catharus</taxon>
    </lineage>
</organism>
<keyword evidence="3" id="KW-0732">Signal</keyword>
<dbReference type="GO" id="GO:0043025">
    <property type="term" value="C:neuronal cell body"/>
    <property type="evidence" value="ECO:0007669"/>
    <property type="project" value="TreeGrafter"/>
</dbReference>
<dbReference type="InterPro" id="IPR036179">
    <property type="entry name" value="Ig-like_dom_sf"/>
</dbReference>
<dbReference type="GO" id="GO:0150079">
    <property type="term" value="P:negative regulation of neuroinflammatory response"/>
    <property type="evidence" value="ECO:0007669"/>
    <property type="project" value="TreeGrafter"/>
</dbReference>
<dbReference type="GO" id="GO:0016020">
    <property type="term" value="C:membrane"/>
    <property type="evidence" value="ECO:0007669"/>
    <property type="project" value="UniProtKB-SubCell"/>
</dbReference>
<dbReference type="InterPro" id="IPR003599">
    <property type="entry name" value="Ig_sub"/>
</dbReference>
<dbReference type="AlphaFoldDB" id="A0A7L2DN00"/>
<dbReference type="InterPro" id="IPR047164">
    <property type="entry name" value="OX2G-like"/>
</dbReference>
<evidence type="ECO:0000256" key="6">
    <source>
        <dbReference type="ARBA" id="ARBA00023157"/>
    </source>
</evidence>
<dbReference type="Pfam" id="PF07686">
    <property type="entry name" value="V-set"/>
    <property type="match status" value="1"/>
</dbReference>
<feature type="domain" description="Ig-like" evidence="9">
    <location>
        <begin position="5"/>
        <end position="105"/>
    </location>
</feature>
<evidence type="ECO:0000313" key="11">
    <source>
        <dbReference type="Proteomes" id="UP000519684"/>
    </source>
</evidence>
<dbReference type="GO" id="GO:0098632">
    <property type="term" value="F:cell-cell adhesion mediator activity"/>
    <property type="evidence" value="ECO:0007669"/>
    <property type="project" value="InterPro"/>
</dbReference>
<evidence type="ECO:0000256" key="7">
    <source>
        <dbReference type="ARBA" id="ARBA00023180"/>
    </source>
</evidence>
<dbReference type="PANTHER" id="PTHR46841:SF10">
    <property type="entry name" value="CD200 MOLECULE LIKE 1-RELATED"/>
    <property type="match status" value="1"/>
</dbReference>
<dbReference type="Proteomes" id="UP000519684">
    <property type="component" value="Unassembled WGS sequence"/>
</dbReference>
<dbReference type="PANTHER" id="PTHR46841">
    <property type="entry name" value="OX-2 MEMBRANE GLYCOPROTEIN"/>
    <property type="match status" value="1"/>
</dbReference>
<evidence type="ECO:0000256" key="5">
    <source>
        <dbReference type="ARBA" id="ARBA00023136"/>
    </source>
</evidence>
<keyword evidence="8" id="KW-0393">Immunoglobulin domain</keyword>
<sequence length="113" mass="12779">ALEEPIQSDTIIVAALGGEANIYCNFSLSMDVLQVTWQKRNGTSFQNMATYSSMHGQRLIGSFQKKVHFTRATPKVSAITLQNLTLEDDSYYRCIFSVFRHGSFSKDIHLNIQ</sequence>
<dbReference type="Gene3D" id="2.60.40.10">
    <property type="entry name" value="Immunoglobulins"/>
    <property type="match status" value="1"/>
</dbReference>
<evidence type="ECO:0000256" key="3">
    <source>
        <dbReference type="ARBA" id="ARBA00022729"/>
    </source>
</evidence>
<evidence type="ECO:0000259" key="9">
    <source>
        <dbReference type="PROSITE" id="PS50835"/>
    </source>
</evidence>